<dbReference type="GeneID" id="66099116"/>
<evidence type="ECO:0000313" key="2">
    <source>
        <dbReference type="Proteomes" id="UP000812287"/>
    </source>
</evidence>
<proteinExistence type="predicted"/>
<comment type="caution">
    <text evidence="1">The sequence shown here is derived from an EMBL/GenBank/DDBJ whole genome shotgun (WGS) entry which is preliminary data.</text>
</comment>
<name>A0A9P7VYI6_9AGAR</name>
<reference evidence="1" key="1">
    <citation type="submission" date="2020-11" db="EMBL/GenBank/DDBJ databases">
        <title>Adaptations for nitrogen fixation in a non-lichenized fungal sporocarp promotes dispersal by wood-feeding termites.</title>
        <authorList>
            <consortium name="DOE Joint Genome Institute"/>
            <person name="Koch R.A."/>
            <person name="Yoon G."/>
            <person name="Arayal U."/>
            <person name="Lail K."/>
            <person name="Amirebrahimi M."/>
            <person name="Labutti K."/>
            <person name="Lipzen A."/>
            <person name="Riley R."/>
            <person name="Barry K."/>
            <person name="Henrissat B."/>
            <person name="Grigoriev I.V."/>
            <person name="Herr J.R."/>
            <person name="Aime M.C."/>
        </authorList>
    </citation>
    <scope>NUCLEOTIDE SEQUENCE</scope>
    <source>
        <strain evidence="1">MCA 3950</strain>
    </source>
</reference>
<dbReference type="EMBL" id="MU250527">
    <property type="protein sequence ID" value="KAG7449926.1"/>
    <property type="molecule type" value="Genomic_DNA"/>
</dbReference>
<dbReference type="AlphaFoldDB" id="A0A9P7VYI6"/>
<organism evidence="1 2">
    <name type="scientific">Guyanagaster necrorhizus</name>
    <dbReference type="NCBI Taxonomy" id="856835"/>
    <lineage>
        <taxon>Eukaryota</taxon>
        <taxon>Fungi</taxon>
        <taxon>Dikarya</taxon>
        <taxon>Basidiomycota</taxon>
        <taxon>Agaricomycotina</taxon>
        <taxon>Agaricomycetes</taxon>
        <taxon>Agaricomycetidae</taxon>
        <taxon>Agaricales</taxon>
        <taxon>Marasmiineae</taxon>
        <taxon>Physalacriaceae</taxon>
        <taxon>Guyanagaster</taxon>
    </lineage>
</organism>
<dbReference type="RefSeq" id="XP_043043426.1">
    <property type="nucleotide sequence ID" value="XM_043176829.1"/>
</dbReference>
<accession>A0A9P7VYI6</accession>
<evidence type="ECO:0000313" key="1">
    <source>
        <dbReference type="EMBL" id="KAG7449926.1"/>
    </source>
</evidence>
<protein>
    <submittedName>
        <fullName evidence="1">Uncharacterized protein</fullName>
    </submittedName>
</protein>
<gene>
    <name evidence="1" type="ORF">BT62DRAFT_1002244</name>
</gene>
<dbReference type="Proteomes" id="UP000812287">
    <property type="component" value="Unassembled WGS sequence"/>
</dbReference>
<keyword evidence="2" id="KW-1185">Reference proteome</keyword>
<dbReference type="OrthoDB" id="10513208at2759"/>
<sequence>MSNACIQAHLPVFVPVTPSRHRNIHPFMVHFHSATSFSRCHSRSVASQGLIKVISGKKASFYPGCSPSRVFPGIASRGSFPDPLTQEVPPYYSSVRLPRKIKNHCEYVFSIITVLRTSAEFPRLFSMFSVAITSAANPRSARLETSCPTRAQRRS</sequence>